<dbReference type="AlphaFoldDB" id="A0A2P2NCZ4"/>
<proteinExistence type="predicted"/>
<reference evidence="1" key="1">
    <citation type="submission" date="2018-02" db="EMBL/GenBank/DDBJ databases">
        <title>Rhizophora mucronata_Transcriptome.</title>
        <authorList>
            <person name="Meera S.P."/>
            <person name="Sreeshan A."/>
            <person name="Augustine A."/>
        </authorList>
    </citation>
    <scope>NUCLEOTIDE SEQUENCE</scope>
    <source>
        <tissue evidence="1">Leaf</tissue>
    </source>
</reference>
<protein>
    <submittedName>
        <fullName evidence="1">Uncharacterized protein</fullName>
    </submittedName>
</protein>
<sequence length="40" mass="4715">MVNLISCHKYANISFLFPWTMSFPATFTREKFNSFPILIT</sequence>
<dbReference type="EMBL" id="GGEC01059869">
    <property type="protein sequence ID" value="MBX40353.1"/>
    <property type="molecule type" value="Transcribed_RNA"/>
</dbReference>
<accession>A0A2P2NCZ4</accession>
<evidence type="ECO:0000313" key="1">
    <source>
        <dbReference type="EMBL" id="MBX40353.1"/>
    </source>
</evidence>
<organism evidence="1">
    <name type="scientific">Rhizophora mucronata</name>
    <name type="common">Asiatic mangrove</name>
    <dbReference type="NCBI Taxonomy" id="61149"/>
    <lineage>
        <taxon>Eukaryota</taxon>
        <taxon>Viridiplantae</taxon>
        <taxon>Streptophyta</taxon>
        <taxon>Embryophyta</taxon>
        <taxon>Tracheophyta</taxon>
        <taxon>Spermatophyta</taxon>
        <taxon>Magnoliopsida</taxon>
        <taxon>eudicotyledons</taxon>
        <taxon>Gunneridae</taxon>
        <taxon>Pentapetalae</taxon>
        <taxon>rosids</taxon>
        <taxon>fabids</taxon>
        <taxon>Malpighiales</taxon>
        <taxon>Rhizophoraceae</taxon>
        <taxon>Rhizophora</taxon>
    </lineage>
</organism>
<name>A0A2P2NCZ4_RHIMU</name>